<evidence type="ECO:0000313" key="3">
    <source>
        <dbReference type="Proteomes" id="UP001164746"/>
    </source>
</evidence>
<accession>A0ABY7GCI2</accession>
<organism evidence="2 3">
    <name type="scientific">Mya arenaria</name>
    <name type="common">Soft-shell clam</name>
    <dbReference type="NCBI Taxonomy" id="6604"/>
    <lineage>
        <taxon>Eukaryota</taxon>
        <taxon>Metazoa</taxon>
        <taxon>Spiralia</taxon>
        <taxon>Lophotrochozoa</taxon>
        <taxon>Mollusca</taxon>
        <taxon>Bivalvia</taxon>
        <taxon>Autobranchia</taxon>
        <taxon>Heteroconchia</taxon>
        <taxon>Euheterodonta</taxon>
        <taxon>Imparidentia</taxon>
        <taxon>Neoheterodontei</taxon>
        <taxon>Myida</taxon>
        <taxon>Myoidea</taxon>
        <taxon>Myidae</taxon>
        <taxon>Mya</taxon>
    </lineage>
</organism>
<sequence>MLSTDTISQTIHATGKSRLACEQFIDNEATSGENEAGGLHSASLPNAGSTALPNKESALGSWGNF</sequence>
<dbReference type="EMBL" id="CP111028">
    <property type="protein sequence ID" value="WAR31044.1"/>
    <property type="molecule type" value="Genomic_DNA"/>
</dbReference>
<feature type="region of interest" description="Disordered" evidence="1">
    <location>
        <begin position="31"/>
        <end position="65"/>
    </location>
</feature>
<name>A0ABY7GCI2_MYAAR</name>
<feature type="compositionally biased region" description="Polar residues" evidence="1">
    <location>
        <begin position="43"/>
        <end position="52"/>
    </location>
</feature>
<proteinExistence type="predicted"/>
<dbReference type="Proteomes" id="UP001164746">
    <property type="component" value="Chromosome 17"/>
</dbReference>
<evidence type="ECO:0000256" key="1">
    <source>
        <dbReference type="SAM" id="MobiDB-lite"/>
    </source>
</evidence>
<evidence type="ECO:0000313" key="2">
    <source>
        <dbReference type="EMBL" id="WAR31044.1"/>
    </source>
</evidence>
<protein>
    <submittedName>
        <fullName evidence="2">Uncharacterized protein</fullName>
    </submittedName>
</protein>
<gene>
    <name evidence="2" type="ORF">MAR_033586</name>
</gene>
<reference evidence="2" key="1">
    <citation type="submission" date="2022-11" db="EMBL/GenBank/DDBJ databases">
        <title>Centuries of genome instability and evolution in soft-shell clam transmissible cancer (bioRxiv).</title>
        <authorList>
            <person name="Hart S.F.M."/>
            <person name="Yonemitsu M.A."/>
            <person name="Giersch R.M."/>
            <person name="Beal B.F."/>
            <person name="Arriagada G."/>
            <person name="Davis B.W."/>
            <person name="Ostrander E.A."/>
            <person name="Goff S.P."/>
            <person name="Metzger M.J."/>
        </authorList>
    </citation>
    <scope>NUCLEOTIDE SEQUENCE</scope>
    <source>
        <strain evidence="2">MELC-2E11</strain>
        <tissue evidence="2">Siphon/mantle</tissue>
    </source>
</reference>
<keyword evidence="3" id="KW-1185">Reference proteome</keyword>